<dbReference type="PANTHER" id="PTHR10783">
    <property type="entry name" value="XENOTROPIC AND POLYTROPIC RETROVIRUS RECEPTOR 1-RELATED"/>
    <property type="match status" value="1"/>
</dbReference>
<dbReference type="OrthoDB" id="292953at2759"/>
<evidence type="ECO:0000259" key="6">
    <source>
        <dbReference type="PROSITE" id="PS51380"/>
    </source>
</evidence>
<feature type="transmembrane region" description="Helical" evidence="5">
    <location>
        <begin position="127"/>
        <end position="152"/>
    </location>
</feature>
<dbReference type="InterPro" id="IPR004342">
    <property type="entry name" value="EXS_C"/>
</dbReference>
<keyword evidence="8" id="KW-1185">Reference proteome</keyword>
<dbReference type="GO" id="GO:0000822">
    <property type="term" value="F:inositol hexakisphosphate binding"/>
    <property type="evidence" value="ECO:0007669"/>
    <property type="project" value="TreeGrafter"/>
</dbReference>
<protein>
    <recommendedName>
        <fullName evidence="6">EXS domain-containing protein</fullName>
    </recommendedName>
</protein>
<dbReference type="AlphaFoldDB" id="A0A8J8NWC2"/>
<evidence type="ECO:0000313" key="7">
    <source>
        <dbReference type="EMBL" id="TNV83182.1"/>
    </source>
</evidence>
<dbReference type="PANTHER" id="PTHR10783:SF103">
    <property type="entry name" value="SOLUTE CARRIER FAMILY 53 MEMBER 1"/>
    <property type="match status" value="1"/>
</dbReference>
<evidence type="ECO:0000256" key="5">
    <source>
        <dbReference type="SAM" id="Phobius"/>
    </source>
</evidence>
<dbReference type="GO" id="GO:0005886">
    <property type="term" value="C:plasma membrane"/>
    <property type="evidence" value="ECO:0007669"/>
    <property type="project" value="TreeGrafter"/>
</dbReference>
<dbReference type="GO" id="GO:0006817">
    <property type="term" value="P:phosphate ion transport"/>
    <property type="evidence" value="ECO:0007669"/>
    <property type="project" value="TreeGrafter"/>
</dbReference>
<dbReference type="EMBL" id="RRYP01004084">
    <property type="protein sequence ID" value="TNV83182.1"/>
    <property type="molecule type" value="Genomic_DNA"/>
</dbReference>
<proteinExistence type="predicted"/>
<organism evidence="7 8">
    <name type="scientific">Halteria grandinella</name>
    <dbReference type="NCBI Taxonomy" id="5974"/>
    <lineage>
        <taxon>Eukaryota</taxon>
        <taxon>Sar</taxon>
        <taxon>Alveolata</taxon>
        <taxon>Ciliophora</taxon>
        <taxon>Intramacronucleata</taxon>
        <taxon>Spirotrichea</taxon>
        <taxon>Stichotrichia</taxon>
        <taxon>Sporadotrichida</taxon>
        <taxon>Halteriidae</taxon>
        <taxon>Halteria</taxon>
    </lineage>
</organism>
<accession>A0A8J8NWC2</accession>
<keyword evidence="4 5" id="KW-0472">Membrane</keyword>
<dbReference type="Proteomes" id="UP000785679">
    <property type="component" value="Unassembled WGS sequence"/>
</dbReference>
<dbReference type="GO" id="GO:0005794">
    <property type="term" value="C:Golgi apparatus"/>
    <property type="evidence" value="ECO:0007669"/>
    <property type="project" value="TreeGrafter"/>
</dbReference>
<name>A0A8J8NWC2_HALGN</name>
<keyword evidence="3 5" id="KW-1133">Transmembrane helix</keyword>
<gene>
    <name evidence="7" type="ORF">FGO68_gene881</name>
</gene>
<evidence type="ECO:0000256" key="4">
    <source>
        <dbReference type="ARBA" id="ARBA00023136"/>
    </source>
</evidence>
<evidence type="ECO:0000256" key="2">
    <source>
        <dbReference type="ARBA" id="ARBA00022692"/>
    </source>
</evidence>
<sequence length="541" mass="64214">MAKKTVEGQKITKVKDELEYATNWRRAFNRIFTHLKWLNSFAKINYIAAITVLNKFMRTHFHIKDNIIDKKITALIETKQFAQRKIVSQHIGEVVSFFSENFTQNNDRSKAIELLDKHYSPLRKKDAVLLTFFSGLLTMIMLLLLVMLVIPAENGKEFHRHHAWNEIFASLYTFRFLFMLILGLLSASFCIKVFTDYKINYVFIMELNPNYKITHIQLLRVAVILFTIWSFCLLGQITVIKLDAFFEEPQAIFTLIALISIALLCIIPWHCFYKTARLEMLTIFWEVIASPFYVVRFKHFILADIITSFVNPLKDLGHVGCFFFTGLWLQSEEPEIENDGQCHGLQSYTYIVMFLPFWFRCMQSLRRYQDNRRYTFNLVNAAKYVTIMGQAALFVVHDIYRSQFLLVLYVVYSLFTTVFCLGWDFFIDWGLFRGKDNGFNIRALRPKLLFPRWFYYFGLLTNTILRFFWIVQLVPYWTPYKWARNPQFTLTILGLGEGLRRMQWTLMRIENENVNNFEKYRNVLQIPAFKEDDDYETAAQK</sequence>
<comment type="caution">
    <text evidence="7">The sequence shown here is derived from an EMBL/GenBank/DDBJ whole genome shotgun (WGS) entry which is preliminary data.</text>
</comment>
<evidence type="ECO:0000313" key="8">
    <source>
        <dbReference type="Proteomes" id="UP000785679"/>
    </source>
</evidence>
<feature type="transmembrane region" description="Helical" evidence="5">
    <location>
        <begin position="218"/>
        <end position="239"/>
    </location>
</feature>
<dbReference type="PROSITE" id="PS51380">
    <property type="entry name" value="EXS"/>
    <property type="match status" value="1"/>
</dbReference>
<feature type="transmembrane region" description="Helical" evidence="5">
    <location>
        <begin position="172"/>
        <end position="197"/>
    </location>
</feature>
<feature type="transmembrane region" description="Helical" evidence="5">
    <location>
        <begin position="453"/>
        <end position="477"/>
    </location>
</feature>
<feature type="transmembrane region" description="Helical" evidence="5">
    <location>
        <begin position="251"/>
        <end position="272"/>
    </location>
</feature>
<keyword evidence="2 5" id="KW-0812">Transmembrane</keyword>
<dbReference type="Pfam" id="PF03124">
    <property type="entry name" value="EXS"/>
    <property type="match status" value="1"/>
</dbReference>
<dbReference type="GO" id="GO:0016036">
    <property type="term" value="P:cellular response to phosphate starvation"/>
    <property type="evidence" value="ECO:0007669"/>
    <property type="project" value="TreeGrafter"/>
</dbReference>
<evidence type="ECO:0000256" key="3">
    <source>
        <dbReference type="ARBA" id="ARBA00022989"/>
    </source>
</evidence>
<reference evidence="7" key="1">
    <citation type="submission" date="2019-06" db="EMBL/GenBank/DDBJ databases">
        <authorList>
            <person name="Zheng W."/>
        </authorList>
    </citation>
    <scope>NUCLEOTIDE SEQUENCE</scope>
    <source>
        <strain evidence="7">QDHG01</strain>
    </source>
</reference>
<feature type="domain" description="EXS" evidence="6">
    <location>
        <begin position="340"/>
        <end position="541"/>
    </location>
</feature>
<evidence type="ECO:0000256" key="1">
    <source>
        <dbReference type="ARBA" id="ARBA00004141"/>
    </source>
</evidence>
<comment type="subcellular location">
    <subcellularLocation>
        <location evidence="1">Membrane</location>
        <topology evidence="1">Multi-pass membrane protein</topology>
    </subcellularLocation>
</comment>
<feature type="transmembrane region" description="Helical" evidence="5">
    <location>
        <begin position="406"/>
        <end position="432"/>
    </location>
</feature>
<feature type="transmembrane region" description="Helical" evidence="5">
    <location>
        <begin position="381"/>
        <end position="400"/>
    </location>
</feature>